<feature type="chain" id="PRO_5039715423" evidence="12">
    <location>
        <begin position="24"/>
        <end position="505"/>
    </location>
</feature>
<dbReference type="InterPro" id="IPR012338">
    <property type="entry name" value="Beta-lactam/transpept-like"/>
</dbReference>
<dbReference type="RefSeq" id="WP_118314430.1">
    <property type="nucleotide sequence ID" value="NZ_JBGKNB010000002.1"/>
</dbReference>
<dbReference type="GO" id="GO:0006508">
    <property type="term" value="P:proteolysis"/>
    <property type="evidence" value="ECO:0007669"/>
    <property type="project" value="InterPro"/>
</dbReference>
<feature type="active site" description="Acyl-ester intermediate" evidence="7">
    <location>
        <position position="121"/>
    </location>
</feature>
<feature type="binding site" evidence="8">
    <location>
        <position position="292"/>
    </location>
    <ligand>
        <name>substrate</name>
    </ligand>
</feature>
<keyword evidence="11" id="KW-0812">Transmembrane</keyword>
<keyword evidence="11" id="KW-0472">Membrane</keyword>
<dbReference type="InterPro" id="IPR001967">
    <property type="entry name" value="Peptidase_S11_N"/>
</dbReference>
<dbReference type="SUPFAM" id="SSF56601">
    <property type="entry name" value="beta-lactamase/transpeptidase-like"/>
    <property type="match status" value="1"/>
</dbReference>
<feature type="active site" description="Proton acceptor" evidence="7">
    <location>
        <position position="124"/>
    </location>
</feature>
<proteinExistence type="inferred from homology"/>
<evidence type="ECO:0000256" key="1">
    <source>
        <dbReference type="ARBA" id="ARBA00007164"/>
    </source>
</evidence>
<dbReference type="PANTHER" id="PTHR21581">
    <property type="entry name" value="D-ALANYL-D-ALANINE CARBOXYPEPTIDASE"/>
    <property type="match status" value="1"/>
</dbReference>
<comment type="caution">
    <text evidence="14">The sequence shown here is derived from an EMBL/GenBank/DDBJ whole genome shotgun (WGS) entry which is preliminary data.</text>
</comment>
<organism evidence="14 15">
    <name type="scientific">Anaerobutyricum hallii</name>
    <dbReference type="NCBI Taxonomy" id="39488"/>
    <lineage>
        <taxon>Bacteria</taxon>
        <taxon>Bacillati</taxon>
        <taxon>Bacillota</taxon>
        <taxon>Clostridia</taxon>
        <taxon>Lachnospirales</taxon>
        <taxon>Lachnospiraceae</taxon>
        <taxon>Anaerobutyricum</taxon>
    </lineage>
</organism>
<reference evidence="14 15" key="1">
    <citation type="submission" date="2018-08" db="EMBL/GenBank/DDBJ databases">
        <title>A genome reference for cultivated species of the human gut microbiota.</title>
        <authorList>
            <person name="Zou Y."/>
            <person name="Xue W."/>
            <person name="Luo G."/>
        </authorList>
    </citation>
    <scope>NUCLEOTIDE SEQUENCE [LARGE SCALE GENOMIC DNA]</scope>
    <source>
        <strain evidence="14 15">AF45-14BH</strain>
    </source>
</reference>
<evidence type="ECO:0000313" key="14">
    <source>
        <dbReference type="EMBL" id="RHK39726.1"/>
    </source>
</evidence>
<sequence length="505" mass="55236">MKRILTFILTLTLALSFCVNSFAAATTATASETQTGTSEAQTDTSKTQAGTSEAQTDTSKVQAGTSEAQTDTSKVQAGASYGISNLSGAPDIVAESAVVMDANTGTILYGKEADTKRYPASITKVMTALLAVENCKMSDVITYSNAAVNGIEAGSSTAGINVGAKLTVEDSLYALMLVSANEAAAAIAEHISGSTTEFAKLMTKRAKELGCTNTQFKNPHGLPNEEHYTTAHDMGLILKEAMKHEEFRKISGTISYTLKKSDTLKDTLELWNHAKILRENSDYYYKYAEGAKTGFTQVALNTLVTYAKKDNVELICVILKDYGADKSYTDTANLFKWAFNQVKSVTPLTDFSLKTAMTANTSIDSSKLDQIQLLNSVYDKNFSVLVKKDFNESNLKTAFKLDEDKKTGRLGYIVISCDGKKLGQTEVTYDTTSKQGKAYQEGKTVDDNLKTAPVASKRKDAIHKGIEFSLRLLVAVILIILIMHLIHRHELEKRRKNRISRRKKK</sequence>
<dbReference type="GO" id="GO:0009252">
    <property type="term" value="P:peptidoglycan biosynthetic process"/>
    <property type="evidence" value="ECO:0007669"/>
    <property type="project" value="UniProtKB-KW"/>
</dbReference>
<evidence type="ECO:0000256" key="8">
    <source>
        <dbReference type="PIRSR" id="PIRSR618044-2"/>
    </source>
</evidence>
<dbReference type="Proteomes" id="UP000283497">
    <property type="component" value="Unassembled WGS sequence"/>
</dbReference>
<feature type="transmembrane region" description="Helical" evidence="11">
    <location>
        <begin position="468"/>
        <end position="486"/>
    </location>
</feature>
<dbReference type="GO" id="GO:0071555">
    <property type="term" value="P:cell wall organization"/>
    <property type="evidence" value="ECO:0007669"/>
    <property type="project" value="UniProtKB-KW"/>
</dbReference>
<feature type="domain" description="Peptidase S11 D-alanyl-D-alanine carboxypeptidase A N-terminal" evidence="13">
    <location>
        <begin position="88"/>
        <end position="321"/>
    </location>
</feature>
<keyword evidence="14" id="KW-0121">Carboxypeptidase</keyword>
<evidence type="ECO:0000256" key="6">
    <source>
        <dbReference type="ARBA" id="ARBA00023316"/>
    </source>
</evidence>
<name>A0A415G7Y3_9FIRM</name>
<dbReference type="GO" id="GO:0008360">
    <property type="term" value="P:regulation of cell shape"/>
    <property type="evidence" value="ECO:0007669"/>
    <property type="project" value="UniProtKB-KW"/>
</dbReference>
<evidence type="ECO:0000313" key="15">
    <source>
        <dbReference type="Proteomes" id="UP000283497"/>
    </source>
</evidence>
<evidence type="ECO:0000259" key="13">
    <source>
        <dbReference type="Pfam" id="PF00768"/>
    </source>
</evidence>
<dbReference type="Pfam" id="PF00768">
    <property type="entry name" value="Peptidase_S11"/>
    <property type="match status" value="1"/>
</dbReference>
<dbReference type="PRINTS" id="PR00725">
    <property type="entry name" value="DADACBPTASE1"/>
</dbReference>
<accession>A0A415G7Y3</accession>
<keyword evidence="2 12" id="KW-0732">Signal</keyword>
<comment type="similarity">
    <text evidence="1 9">Belongs to the peptidase S11 family.</text>
</comment>
<keyword evidence="5" id="KW-0573">Peptidoglycan synthesis</keyword>
<feature type="compositionally biased region" description="Polar residues" evidence="10">
    <location>
        <begin position="41"/>
        <end position="72"/>
    </location>
</feature>
<feature type="region of interest" description="Disordered" evidence="10">
    <location>
        <begin position="29"/>
        <end position="72"/>
    </location>
</feature>
<evidence type="ECO:0000256" key="11">
    <source>
        <dbReference type="SAM" id="Phobius"/>
    </source>
</evidence>
<keyword evidence="14" id="KW-0645">Protease</keyword>
<keyword evidence="11" id="KW-1133">Transmembrane helix</keyword>
<dbReference type="AlphaFoldDB" id="A0A415G7Y3"/>
<evidence type="ECO:0000256" key="10">
    <source>
        <dbReference type="SAM" id="MobiDB-lite"/>
    </source>
</evidence>
<evidence type="ECO:0000256" key="7">
    <source>
        <dbReference type="PIRSR" id="PIRSR618044-1"/>
    </source>
</evidence>
<feature type="signal peptide" evidence="12">
    <location>
        <begin position="1"/>
        <end position="23"/>
    </location>
</feature>
<feature type="active site" evidence="7">
    <location>
        <position position="179"/>
    </location>
</feature>
<dbReference type="InterPro" id="IPR018044">
    <property type="entry name" value="Peptidase_S11"/>
</dbReference>
<feature type="compositionally biased region" description="Low complexity" evidence="10">
    <location>
        <begin position="29"/>
        <end position="40"/>
    </location>
</feature>
<gene>
    <name evidence="14" type="ORF">DW068_07055</name>
</gene>
<dbReference type="GO" id="GO:0009002">
    <property type="term" value="F:serine-type D-Ala-D-Ala carboxypeptidase activity"/>
    <property type="evidence" value="ECO:0007669"/>
    <property type="project" value="InterPro"/>
</dbReference>
<keyword evidence="4" id="KW-0133">Cell shape</keyword>
<evidence type="ECO:0000256" key="9">
    <source>
        <dbReference type="RuleBase" id="RU004016"/>
    </source>
</evidence>
<keyword evidence="3" id="KW-0378">Hydrolase</keyword>
<evidence type="ECO:0000256" key="2">
    <source>
        <dbReference type="ARBA" id="ARBA00022729"/>
    </source>
</evidence>
<dbReference type="PANTHER" id="PTHR21581:SF33">
    <property type="entry name" value="D-ALANYL-D-ALANINE CARBOXYPEPTIDASE DACB"/>
    <property type="match status" value="1"/>
</dbReference>
<keyword evidence="6" id="KW-0961">Cell wall biogenesis/degradation</keyword>
<evidence type="ECO:0000256" key="5">
    <source>
        <dbReference type="ARBA" id="ARBA00022984"/>
    </source>
</evidence>
<evidence type="ECO:0000256" key="4">
    <source>
        <dbReference type="ARBA" id="ARBA00022960"/>
    </source>
</evidence>
<evidence type="ECO:0000256" key="3">
    <source>
        <dbReference type="ARBA" id="ARBA00022801"/>
    </source>
</evidence>
<dbReference type="EMBL" id="QRNJ01000022">
    <property type="protein sequence ID" value="RHK39726.1"/>
    <property type="molecule type" value="Genomic_DNA"/>
</dbReference>
<protein>
    <submittedName>
        <fullName evidence="14">D-alanyl-D-alanine carboxypeptidase</fullName>
    </submittedName>
</protein>
<dbReference type="Gene3D" id="3.40.710.10">
    <property type="entry name" value="DD-peptidase/beta-lactamase superfamily"/>
    <property type="match status" value="1"/>
</dbReference>
<evidence type="ECO:0000256" key="12">
    <source>
        <dbReference type="SAM" id="SignalP"/>
    </source>
</evidence>